<feature type="region of interest" description="Disordered" evidence="1">
    <location>
        <begin position="167"/>
        <end position="221"/>
    </location>
</feature>
<feature type="region of interest" description="Disordered" evidence="1">
    <location>
        <begin position="243"/>
        <end position="268"/>
    </location>
</feature>
<organism evidence="2">
    <name type="scientific">Fagus sylvatica</name>
    <name type="common">Beechnut</name>
    <dbReference type="NCBI Taxonomy" id="28930"/>
    <lineage>
        <taxon>Eukaryota</taxon>
        <taxon>Viridiplantae</taxon>
        <taxon>Streptophyta</taxon>
        <taxon>Embryophyta</taxon>
        <taxon>Tracheophyta</taxon>
        <taxon>Spermatophyta</taxon>
        <taxon>Magnoliopsida</taxon>
        <taxon>eudicotyledons</taxon>
        <taxon>Gunneridae</taxon>
        <taxon>Pentapetalae</taxon>
        <taxon>rosids</taxon>
        <taxon>fabids</taxon>
        <taxon>Fagales</taxon>
        <taxon>Fagaceae</taxon>
        <taxon>Fagus</taxon>
    </lineage>
</organism>
<sequence length="438" mass="49954">MFVIHGVHLKKKVVKDVPLLHIIMLDTHGVHLKKKVVKDVPLLHIIMFVIHGVHLKKKVVKDVPLLHIIMLDTHRVHLKKKVVKDVPLLHIIMFVIHGVHLKKKIVKNAHLLHVIMLDTHGVHLKKKVVKDVPLLHVIMLDTHGVHLKKKVVKNAPFLNIYQVRHPRGASKEEGRQGRSSSTYYHVRHPRGAFKEEDRQERSSSTYYVRHPRGASKEEGRQGRAPLLNTIKFTHVVIYQKKPPVDTCPNTQKPSHPTMTSTPDTRGTRNYFYDPGFSYSDGRLHRQPRNRGATDVDILHLFSNETAHRVDSPPTIGVLHESREPSPCTSHSTTIPTSADLPGEGLLTHHVSSDPTEPRRPRAVTRRYKKPFLSPLLRYEQYFSDTEIHAQGLPFLGSTDCRPVTFQQLQFLVGCATVDMKMQTLVISLEMQIPDINSN</sequence>
<evidence type="ECO:0000256" key="1">
    <source>
        <dbReference type="SAM" id="MobiDB-lite"/>
    </source>
</evidence>
<dbReference type="AlphaFoldDB" id="A0A2N9G7A4"/>
<feature type="compositionally biased region" description="Polar residues" evidence="1">
    <location>
        <begin position="247"/>
        <end position="264"/>
    </location>
</feature>
<feature type="compositionally biased region" description="Basic and acidic residues" evidence="1">
    <location>
        <begin position="192"/>
        <end position="201"/>
    </location>
</feature>
<gene>
    <name evidence="2" type="ORF">FSB_LOCUS23290</name>
</gene>
<accession>A0A2N9G7A4</accession>
<dbReference type="EMBL" id="OIVN01001564">
    <property type="protein sequence ID" value="SPC95408.1"/>
    <property type="molecule type" value="Genomic_DNA"/>
</dbReference>
<evidence type="ECO:0000313" key="2">
    <source>
        <dbReference type="EMBL" id="SPC95408.1"/>
    </source>
</evidence>
<reference evidence="2" key="1">
    <citation type="submission" date="2018-02" db="EMBL/GenBank/DDBJ databases">
        <authorList>
            <person name="Cohen D.B."/>
            <person name="Kent A.D."/>
        </authorList>
    </citation>
    <scope>NUCLEOTIDE SEQUENCE</scope>
</reference>
<name>A0A2N9G7A4_FAGSY</name>
<feature type="compositionally biased region" description="Polar residues" evidence="1">
    <location>
        <begin position="326"/>
        <end position="336"/>
    </location>
</feature>
<protein>
    <submittedName>
        <fullName evidence="2">Uncharacterized protein</fullName>
    </submittedName>
</protein>
<feature type="region of interest" description="Disordered" evidence="1">
    <location>
        <begin position="320"/>
        <end position="339"/>
    </location>
</feature>
<proteinExistence type="predicted"/>